<dbReference type="Proteomes" id="UP000185183">
    <property type="component" value="Unassembled WGS sequence"/>
</dbReference>
<dbReference type="RefSeq" id="WP_074357756.1">
    <property type="nucleotide sequence ID" value="NZ_FSCP01000003.1"/>
</dbReference>
<evidence type="ECO:0000256" key="1">
    <source>
        <dbReference type="ARBA" id="ARBA00006586"/>
    </source>
</evidence>
<evidence type="ECO:0000313" key="5">
    <source>
        <dbReference type="EMBL" id="SHX10130.1"/>
    </source>
</evidence>
<organism evidence="5 6">
    <name type="scientific">Mycobacteroides abscessus subsp. bolletii</name>
    <dbReference type="NCBI Taxonomy" id="319705"/>
    <lineage>
        <taxon>Bacteria</taxon>
        <taxon>Bacillati</taxon>
        <taxon>Actinomycetota</taxon>
        <taxon>Actinomycetes</taxon>
        <taxon>Mycobacteriales</taxon>
        <taxon>Mycobacteriaceae</taxon>
        <taxon>Mycobacteroides</taxon>
        <taxon>Mycobacteroides abscessus</taxon>
    </lineage>
</organism>
<dbReference type="Gene3D" id="1.10.1400.10">
    <property type="match status" value="1"/>
</dbReference>
<proteinExistence type="inferred from homology"/>
<dbReference type="PANTHER" id="PTHR34218">
    <property type="entry name" value="PEPTIDASE S45 PENICILLIN AMIDASE"/>
    <property type="match status" value="1"/>
</dbReference>
<dbReference type="AlphaFoldDB" id="A0A9Q7SC63"/>
<dbReference type="Gene3D" id="2.30.120.10">
    <property type="match status" value="1"/>
</dbReference>
<dbReference type="InterPro" id="IPR043147">
    <property type="entry name" value="Penicillin_amidase_A-knob"/>
</dbReference>
<dbReference type="PANTHER" id="PTHR34218:SF3">
    <property type="entry name" value="ACYL-HOMOSERINE LACTONE ACYLASE PVDQ"/>
    <property type="match status" value="1"/>
</dbReference>
<protein>
    <submittedName>
        <fullName evidence="5">Aculeacin-A acylase</fullName>
        <ecNumber evidence="5">3.5.1.-</ecNumber>
    </submittedName>
</protein>
<evidence type="ECO:0000256" key="4">
    <source>
        <dbReference type="ARBA" id="ARBA00023145"/>
    </source>
</evidence>
<dbReference type="Gene3D" id="1.10.439.10">
    <property type="entry name" value="Penicillin Amidohydrolase, domain 1"/>
    <property type="match status" value="1"/>
</dbReference>
<dbReference type="InterPro" id="IPR029055">
    <property type="entry name" value="Ntn_hydrolases_N"/>
</dbReference>
<name>A0A9Q7SC63_9MYCO</name>
<evidence type="ECO:0000313" key="6">
    <source>
        <dbReference type="Proteomes" id="UP000185183"/>
    </source>
</evidence>
<dbReference type="EMBL" id="FSFA01000002">
    <property type="protein sequence ID" value="SHX10130.1"/>
    <property type="molecule type" value="Genomic_DNA"/>
</dbReference>
<comment type="caution">
    <text evidence="5">The sequence shown here is derived from an EMBL/GenBank/DDBJ whole genome shotgun (WGS) entry which is preliminary data.</text>
</comment>
<dbReference type="InterPro" id="IPR043146">
    <property type="entry name" value="Penicillin_amidase_N_B-knob"/>
</dbReference>
<dbReference type="SUPFAM" id="SSF56235">
    <property type="entry name" value="N-terminal nucleophile aminohydrolases (Ntn hydrolases)"/>
    <property type="match status" value="1"/>
</dbReference>
<keyword evidence="2" id="KW-0732">Signal</keyword>
<dbReference type="Pfam" id="PF01804">
    <property type="entry name" value="Penicil_amidase"/>
    <property type="match status" value="1"/>
</dbReference>
<dbReference type="GO" id="GO:0017000">
    <property type="term" value="P:antibiotic biosynthetic process"/>
    <property type="evidence" value="ECO:0007669"/>
    <property type="project" value="InterPro"/>
</dbReference>
<dbReference type="GO" id="GO:0016811">
    <property type="term" value="F:hydrolase activity, acting on carbon-nitrogen (but not peptide) bonds, in linear amides"/>
    <property type="evidence" value="ECO:0007669"/>
    <property type="project" value="InterPro"/>
</dbReference>
<dbReference type="InterPro" id="IPR002692">
    <property type="entry name" value="S45"/>
</dbReference>
<accession>A0A9Q7SC63</accession>
<sequence length="785" mass="84190">MRFVALVLITALLVGPASVVLPAHQRYSATISRDERGVPHVSADDWASLGYGTGYAFGEDRACTLIDQIVKVRGERSKWLGPGAGNRNIDMDFGYRHLKLWENAPKRWADQPVRVRELVDGYVAGFNESLAVNGVNGGWCDGAGWVHPITAQDLYAHISDVVMTMSSISMITEIGRAQPPSGASAPRPGVLPAPPRIGSNGWALGSERSTTGGGLLLANPHYPWTGENRLWEAHQSIPGQLNVYGAGLGGMPLVQLGFTDAVAWTATVAAGRRFALYRYDLDPADPTAYYVDGRRQAMKPDRITIDVAGEHGISPVTRTLYSTKHGPVVDADSAGWTRTQAVAMADANADTNSTLSQYLGMATARSMDEFQDVFRVNRGVPWTNTISTSVDGRAWIVDSSATPNLSGEALAAWANDREKPGLARDAYRSAGIVVLNGSRSLFDWADDDKAAAPGLIGYDHMPQLERRDYVFNANDSMWLANPDQLLTGYQPQQGGEGRMLSPRTKTNARLLAANSGKWSVDDVSAALFSDRAVLADQLRLPLVRACTATKVVDGVDLAPACSALAGWDGRFTKTARGAVVFREWLSRFTAAERKGRGRLFADDFDPSNPVGSPSVPATDARPWLVGLAAAVRLLQRAHIPVDAPLGGVQREVHTGRLLPIGGGTDIEGAANIVDCCSWGTSSEPRTSPGDRLEPGTELRAIPEVSGVLNGYPIQEGDSFIMALQYGPDGPDAKGVLVYGNPDDSRNPAYYTGAQAFSAEQLRPLAFTAEAVAQEAVSVVTVSRPR</sequence>
<dbReference type="EC" id="3.5.1.-" evidence="5"/>
<reference evidence="5 6" key="1">
    <citation type="submission" date="2016-11" db="EMBL/GenBank/DDBJ databases">
        <authorList>
            <consortium name="Pathogen Informatics"/>
        </authorList>
    </citation>
    <scope>NUCLEOTIDE SEQUENCE [LARGE SCALE GENOMIC DNA]</scope>
    <source>
        <strain evidence="5 6">968</strain>
    </source>
</reference>
<evidence type="ECO:0000256" key="3">
    <source>
        <dbReference type="ARBA" id="ARBA00022801"/>
    </source>
</evidence>
<keyword evidence="3 5" id="KW-0378">Hydrolase</keyword>
<comment type="similarity">
    <text evidence="1">Belongs to the peptidase S45 family.</text>
</comment>
<gene>
    <name evidence="5" type="primary">aac_1</name>
    <name evidence="5" type="ORF">SAMEA2275694_01356</name>
</gene>
<keyword evidence="4" id="KW-0865">Zymogen</keyword>
<dbReference type="InterPro" id="IPR023343">
    <property type="entry name" value="Penicillin_amidase_dom1"/>
</dbReference>
<dbReference type="Gene3D" id="3.60.20.10">
    <property type="entry name" value="Glutamine Phosphoribosylpyrophosphate, subunit 1, domain 1"/>
    <property type="match status" value="1"/>
</dbReference>
<evidence type="ECO:0000256" key="2">
    <source>
        <dbReference type="ARBA" id="ARBA00022729"/>
    </source>
</evidence>